<reference evidence="1" key="2">
    <citation type="journal article" date="2015" name="Fish Shellfish Immunol.">
        <title>Early steps in the European eel (Anguilla anguilla)-Vibrio vulnificus interaction in the gills: Role of the RtxA13 toxin.</title>
        <authorList>
            <person name="Callol A."/>
            <person name="Pajuelo D."/>
            <person name="Ebbesson L."/>
            <person name="Teles M."/>
            <person name="MacKenzie S."/>
            <person name="Amaro C."/>
        </authorList>
    </citation>
    <scope>NUCLEOTIDE SEQUENCE</scope>
</reference>
<protein>
    <submittedName>
        <fullName evidence="1">Uncharacterized protein</fullName>
    </submittedName>
</protein>
<name>A0A0E9WAP5_ANGAN</name>
<reference evidence="1" key="1">
    <citation type="submission" date="2014-11" db="EMBL/GenBank/DDBJ databases">
        <authorList>
            <person name="Amaro Gonzalez C."/>
        </authorList>
    </citation>
    <scope>NUCLEOTIDE SEQUENCE</scope>
</reference>
<proteinExistence type="predicted"/>
<dbReference type="AlphaFoldDB" id="A0A0E9WAP5"/>
<sequence>MIGIHILHHMFSHPQPLFLHLHHIILFIPGVIHLCQLFSEQSLQFLLIQNSISIGIVEFEEGFGVELLRV</sequence>
<accession>A0A0E9WAP5</accession>
<evidence type="ECO:0000313" key="1">
    <source>
        <dbReference type="EMBL" id="JAH86563.1"/>
    </source>
</evidence>
<dbReference type="EMBL" id="GBXM01022014">
    <property type="protein sequence ID" value="JAH86563.1"/>
    <property type="molecule type" value="Transcribed_RNA"/>
</dbReference>
<organism evidence="1">
    <name type="scientific">Anguilla anguilla</name>
    <name type="common">European freshwater eel</name>
    <name type="synonym">Muraena anguilla</name>
    <dbReference type="NCBI Taxonomy" id="7936"/>
    <lineage>
        <taxon>Eukaryota</taxon>
        <taxon>Metazoa</taxon>
        <taxon>Chordata</taxon>
        <taxon>Craniata</taxon>
        <taxon>Vertebrata</taxon>
        <taxon>Euteleostomi</taxon>
        <taxon>Actinopterygii</taxon>
        <taxon>Neopterygii</taxon>
        <taxon>Teleostei</taxon>
        <taxon>Anguilliformes</taxon>
        <taxon>Anguillidae</taxon>
        <taxon>Anguilla</taxon>
    </lineage>
</organism>